<protein>
    <recommendedName>
        <fullName evidence="3">HK97 gp10 family phage protein</fullName>
    </recommendedName>
</protein>
<gene>
    <name evidence="1" type="ORF">LMG7974_01681</name>
</gene>
<comment type="caution">
    <text evidence="1">The sequence shown here is derived from an EMBL/GenBank/DDBJ whole genome shotgun (WGS) entry which is preliminary data.</text>
</comment>
<keyword evidence="2" id="KW-1185">Reference proteome</keyword>
<proteinExistence type="predicted"/>
<dbReference type="Proteomes" id="UP000789803">
    <property type="component" value="Unassembled WGS sequence"/>
</dbReference>
<organism evidence="1 2">
    <name type="scientific">Campylobacter majalis</name>
    <dbReference type="NCBI Taxonomy" id="2790656"/>
    <lineage>
        <taxon>Bacteria</taxon>
        <taxon>Pseudomonadati</taxon>
        <taxon>Campylobacterota</taxon>
        <taxon>Epsilonproteobacteria</taxon>
        <taxon>Campylobacterales</taxon>
        <taxon>Campylobacteraceae</taxon>
        <taxon>Campylobacter</taxon>
    </lineage>
</organism>
<reference evidence="1 2" key="1">
    <citation type="submission" date="2020-11" db="EMBL/GenBank/DDBJ databases">
        <authorList>
            <person name="Peeters C."/>
        </authorList>
    </citation>
    <scope>NUCLEOTIDE SEQUENCE [LARGE SCALE GENOMIC DNA]</scope>
    <source>
        <strain evidence="1 2">LMG 7974</strain>
    </source>
</reference>
<evidence type="ECO:0008006" key="3">
    <source>
        <dbReference type="Google" id="ProtNLM"/>
    </source>
</evidence>
<evidence type="ECO:0000313" key="2">
    <source>
        <dbReference type="Proteomes" id="UP000789803"/>
    </source>
</evidence>
<sequence>MAEFKDFQKSLTQELRNALNRTLSKISKEQKQLLIARLKVKSNYLHKRRLTPHRAKLDDLIIKITATNKKITPFMLQENYRPKSKYYGIPNGRTFYVRGIRRGVLDKGDTHGFKAVLAKDKTGRDYYYLDGLKRLDSEALVFFNELKEKAQEIFTKELEI</sequence>
<dbReference type="EMBL" id="CAJHOF010000018">
    <property type="protein sequence ID" value="CAD7289604.1"/>
    <property type="molecule type" value="Genomic_DNA"/>
</dbReference>
<name>A0ABN7KBQ5_9BACT</name>
<dbReference type="RefSeq" id="WP_229933454.1">
    <property type="nucleotide sequence ID" value="NZ_CAJHOF010000018.1"/>
</dbReference>
<accession>A0ABN7KBQ5</accession>
<evidence type="ECO:0000313" key="1">
    <source>
        <dbReference type="EMBL" id="CAD7289604.1"/>
    </source>
</evidence>